<dbReference type="Proteomes" id="UP000188169">
    <property type="component" value="Unassembled WGS sequence"/>
</dbReference>
<dbReference type="CDD" id="cd00209">
    <property type="entry name" value="DHFR"/>
    <property type="match status" value="1"/>
</dbReference>
<dbReference type="UniPathway" id="UPA00077">
    <property type="reaction ID" value="UER00158"/>
</dbReference>
<evidence type="ECO:0000256" key="8">
    <source>
        <dbReference type="RuleBase" id="RU004474"/>
    </source>
</evidence>
<dbReference type="InterPro" id="IPR024072">
    <property type="entry name" value="DHFR-like_dom_sf"/>
</dbReference>
<dbReference type="Gene3D" id="3.40.430.10">
    <property type="entry name" value="Dihydrofolate Reductase, subunit A"/>
    <property type="match status" value="1"/>
</dbReference>
<dbReference type="EC" id="1.5.1.3" evidence="3"/>
<dbReference type="AlphaFoldDB" id="A0A1R4EFY1"/>
<evidence type="ECO:0000256" key="4">
    <source>
        <dbReference type="ARBA" id="ARBA00022563"/>
    </source>
</evidence>
<dbReference type="RefSeq" id="WP_077448784.1">
    <property type="nucleotide sequence ID" value="NZ_FUGD01000083.1"/>
</dbReference>
<accession>A0A1R4EFY1</accession>
<keyword evidence="4" id="KW-0554">One-carbon metabolism</keyword>
<dbReference type="GO" id="GO:0050661">
    <property type="term" value="F:NADP binding"/>
    <property type="evidence" value="ECO:0007669"/>
    <property type="project" value="InterPro"/>
</dbReference>
<evidence type="ECO:0000256" key="7">
    <source>
        <dbReference type="ARBA" id="ARBA00025067"/>
    </source>
</evidence>
<keyword evidence="6 10" id="KW-0560">Oxidoreductase</keyword>
<dbReference type="PROSITE" id="PS00075">
    <property type="entry name" value="DHFR_1"/>
    <property type="match status" value="1"/>
</dbReference>
<dbReference type="SUPFAM" id="SSF53597">
    <property type="entry name" value="Dihydrofolate reductase-like"/>
    <property type="match status" value="1"/>
</dbReference>
<dbReference type="InterPro" id="IPR017925">
    <property type="entry name" value="DHFR_CS"/>
</dbReference>
<dbReference type="InterPro" id="IPR012259">
    <property type="entry name" value="DHFR"/>
</dbReference>
<evidence type="ECO:0000259" key="9">
    <source>
        <dbReference type="PROSITE" id="PS51330"/>
    </source>
</evidence>
<dbReference type="GO" id="GO:0046452">
    <property type="term" value="P:dihydrofolate metabolic process"/>
    <property type="evidence" value="ECO:0007669"/>
    <property type="project" value="TreeGrafter"/>
</dbReference>
<evidence type="ECO:0000256" key="6">
    <source>
        <dbReference type="ARBA" id="ARBA00023002"/>
    </source>
</evidence>
<dbReference type="STRING" id="1945520.A1019T_01360"/>
<feature type="domain" description="DHFR" evidence="9">
    <location>
        <begin position="7"/>
        <end position="190"/>
    </location>
</feature>
<dbReference type="PRINTS" id="PR00070">
    <property type="entry name" value="DHFR"/>
</dbReference>
<dbReference type="Pfam" id="PF00186">
    <property type="entry name" value="DHFR_1"/>
    <property type="match status" value="1"/>
</dbReference>
<evidence type="ECO:0000256" key="1">
    <source>
        <dbReference type="ARBA" id="ARBA00004903"/>
    </source>
</evidence>
<evidence type="ECO:0000256" key="2">
    <source>
        <dbReference type="ARBA" id="ARBA00009539"/>
    </source>
</evidence>
<evidence type="ECO:0000313" key="11">
    <source>
        <dbReference type="Proteomes" id="UP000188169"/>
    </source>
</evidence>
<comment type="function">
    <text evidence="7">Key enzyme in folate metabolism. Catalyzes an essential reaction for de novo glycine and purine synthesis, and for DNA precursor synthesis.</text>
</comment>
<dbReference type="GO" id="GO:0046654">
    <property type="term" value="P:tetrahydrofolate biosynthetic process"/>
    <property type="evidence" value="ECO:0007669"/>
    <property type="project" value="UniProtKB-UniPathway"/>
</dbReference>
<comment type="pathway">
    <text evidence="1">Cofactor biosynthesis; tetrahydrofolate biosynthesis; 5,6,7,8-tetrahydrofolate from 7,8-dihydrofolate: step 1/1.</text>
</comment>
<protein>
    <recommendedName>
        <fullName evidence="3">dihydrofolate reductase</fullName>
        <ecNumber evidence="3">1.5.1.3</ecNumber>
    </recommendedName>
</protein>
<dbReference type="PANTHER" id="PTHR48069:SF3">
    <property type="entry name" value="DIHYDROFOLATE REDUCTASE"/>
    <property type="match status" value="1"/>
</dbReference>
<name>A0A1R4EFY1_9GAMM</name>
<dbReference type="GO" id="GO:0046655">
    <property type="term" value="P:folic acid metabolic process"/>
    <property type="evidence" value="ECO:0007669"/>
    <property type="project" value="TreeGrafter"/>
</dbReference>
<evidence type="ECO:0000313" key="10">
    <source>
        <dbReference type="EMBL" id="SJM37388.1"/>
    </source>
</evidence>
<comment type="similarity">
    <text evidence="2 8">Belongs to the dihydrofolate reductase family.</text>
</comment>
<keyword evidence="5" id="KW-0521">NADP</keyword>
<evidence type="ECO:0000256" key="5">
    <source>
        <dbReference type="ARBA" id="ARBA00022857"/>
    </source>
</evidence>
<dbReference type="InterPro" id="IPR001796">
    <property type="entry name" value="DHFR_dom"/>
</dbReference>
<dbReference type="OrthoDB" id="9804315at2"/>
<proteinExistence type="inferred from homology"/>
<dbReference type="PANTHER" id="PTHR48069">
    <property type="entry name" value="DIHYDROFOLATE REDUCTASE"/>
    <property type="match status" value="1"/>
</dbReference>
<dbReference type="EMBL" id="FUGD01000083">
    <property type="protein sequence ID" value="SJM37388.1"/>
    <property type="molecule type" value="Genomic_DNA"/>
</dbReference>
<dbReference type="PROSITE" id="PS51330">
    <property type="entry name" value="DHFR_2"/>
    <property type="match status" value="1"/>
</dbReference>
<reference evidence="11" key="1">
    <citation type="submission" date="2017-02" db="EMBL/GenBank/DDBJ databases">
        <authorList>
            <person name="Mornico D."/>
        </authorList>
    </citation>
    <scope>NUCLEOTIDE SEQUENCE [LARGE SCALE GENOMIC DNA]</scope>
</reference>
<dbReference type="GO" id="GO:0006730">
    <property type="term" value="P:one-carbon metabolic process"/>
    <property type="evidence" value="ECO:0007669"/>
    <property type="project" value="UniProtKB-KW"/>
</dbReference>
<gene>
    <name evidence="10" type="primary">folA</name>
    <name evidence="10" type="ORF">A1019T_01360</name>
</gene>
<keyword evidence="11" id="KW-1185">Reference proteome</keyword>
<evidence type="ECO:0000256" key="3">
    <source>
        <dbReference type="ARBA" id="ARBA00012856"/>
    </source>
</evidence>
<dbReference type="GO" id="GO:0004146">
    <property type="term" value="F:dihydrofolate reductase activity"/>
    <property type="evidence" value="ECO:0007669"/>
    <property type="project" value="UniProtKB-EC"/>
</dbReference>
<organism evidence="10 11">
    <name type="scientific">Psychrobacter pasteurii</name>
    <dbReference type="NCBI Taxonomy" id="1945520"/>
    <lineage>
        <taxon>Bacteria</taxon>
        <taxon>Pseudomonadati</taxon>
        <taxon>Pseudomonadota</taxon>
        <taxon>Gammaproteobacteria</taxon>
        <taxon>Moraxellales</taxon>
        <taxon>Moraxellaceae</taxon>
        <taxon>Psychrobacter</taxon>
    </lineage>
</organism>
<sequence length="193" mass="21530">MSYAHTQVAQIAAISSNRCIGKGNDLPWHIPNDLKHFKAMTTAETDTYVDSGLKGIVIMGRKTFESMGSKPLPKRVNFIITTQLDYAQKKGLEDLEDVHVVHNLDDALTHAANVAHGLKFETIWVIGGEKVFKNALMFTDRIELTVVDTVIENGDAFYPEIPEGFELSAESESFTDDNSGLSYKFVTYLQKKD</sequence>